<protein>
    <recommendedName>
        <fullName evidence="5">Homeobox domain-containing protein</fullName>
    </recommendedName>
</protein>
<dbReference type="OrthoDB" id="2506936at2759"/>
<gene>
    <name evidence="6" type="ORF">PCANC_13528</name>
</gene>
<evidence type="ECO:0000256" key="2">
    <source>
        <dbReference type="RuleBase" id="RU000682"/>
    </source>
</evidence>
<feature type="signal peptide" evidence="4">
    <location>
        <begin position="1"/>
        <end position="19"/>
    </location>
</feature>
<keyword evidence="1 2" id="KW-0371">Homeobox</keyword>
<keyword evidence="4" id="KW-0732">Signal</keyword>
<feature type="region of interest" description="Disordered" evidence="3">
    <location>
        <begin position="181"/>
        <end position="201"/>
    </location>
</feature>
<dbReference type="EMBL" id="PGCJ01000177">
    <property type="protein sequence ID" value="PLW40784.1"/>
    <property type="molecule type" value="Genomic_DNA"/>
</dbReference>
<feature type="DNA-binding region" description="Homeobox" evidence="1">
    <location>
        <begin position="193"/>
        <end position="252"/>
    </location>
</feature>
<dbReference type="PROSITE" id="PS50071">
    <property type="entry name" value="HOMEOBOX_2"/>
    <property type="match status" value="1"/>
</dbReference>
<dbReference type="STRING" id="200324.A0A2N5USS1"/>
<keyword evidence="1 2" id="KW-0539">Nucleus</keyword>
<accession>A0A2N5USS1</accession>
<keyword evidence="7" id="KW-1185">Reference proteome</keyword>
<organism evidence="6 7">
    <name type="scientific">Puccinia coronata f. sp. avenae</name>
    <dbReference type="NCBI Taxonomy" id="200324"/>
    <lineage>
        <taxon>Eukaryota</taxon>
        <taxon>Fungi</taxon>
        <taxon>Dikarya</taxon>
        <taxon>Basidiomycota</taxon>
        <taxon>Pucciniomycotina</taxon>
        <taxon>Pucciniomycetes</taxon>
        <taxon>Pucciniales</taxon>
        <taxon>Pucciniaceae</taxon>
        <taxon>Puccinia</taxon>
    </lineage>
</organism>
<evidence type="ECO:0000313" key="7">
    <source>
        <dbReference type="Proteomes" id="UP000235388"/>
    </source>
</evidence>
<keyword evidence="1 2" id="KW-0238">DNA-binding</keyword>
<evidence type="ECO:0000313" key="6">
    <source>
        <dbReference type="EMBL" id="PLW40784.1"/>
    </source>
</evidence>
<feature type="compositionally biased region" description="Low complexity" evidence="3">
    <location>
        <begin position="305"/>
        <end position="321"/>
    </location>
</feature>
<dbReference type="GO" id="GO:0005634">
    <property type="term" value="C:nucleus"/>
    <property type="evidence" value="ECO:0007669"/>
    <property type="project" value="UniProtKB-SubCell"/>
</dbReference>
<name>A0A2N5USS1_9BASI</name>
<dbReference type="SUPFAM" id="SSF46689">
    <property type="entry name" value="Homeodomain-like"/>
    <property type="match status" value="1"/>
</dbReference>
<comment type="caution">
    <text evidence="6">The sequence shown here is derived from an EMBL/GenBank/DDBJ whole genome shotgun (WGS) entry which is preliminary data.</text>
</comment>
<dbReference type="Pfam" id="PF00046">
    <property type="entry name" value="Homeodomain"/>
    <property type="match status" value="1"/>
</dbReference>
<dbReference type="CDD" id="cd00086">
    <property type="entry name" value="homeodomain"/>
    <property type="match status" value="1"/>
</dbReference>
<comment type="subcellular location">
    <subcellularLocation>
        <location evidence="1 2">Nucleus</location>
    </subcellularLocation>
</comment>
<evidence type="ECO:0000259" key="5">
    <source>
        <dbReference type="PROSITE" id="PS50071"/>
    </source>
</evidence>
<reference evidence="6 7" key="1">
    <citation type="submission" date="2017-11" db="EMBL/GenBank/DDBJ databases">
        <title>De novo assembly and phasing of dikaryotic genomes from two isolates of Puccinia coronata f. sp. avenae, the causal agent of oat crown rust.</title>
        <authorList>
            <person name="Miller M.E."/>
            <person name="Zhang Y."/>
            <person name="Omidvar V."/>
            <person name="Sperschneider J."/>
            <person name="Schwessinger B."/>
            <person name="Raley C."/>
            <person name="Palmer J.M."/>
            <person name="Garnica D."/>
            <person name="Upadhyaya N."/>
            <person name="Rathjen J."/>
            <person name="Taylor J.M."/>
            <person name="Park R.F."/>
            <person name="Dodds P.N."/>
            <person name="Hirsch C.D."/>
            <person name="Kianian S.F."/>
            <person name="Figueroa M."/>
        </authorList>
    </citation>
    <scope>NUCLEOTIDE SEQUENCE [LARGE SCALE GENOMIC DNA]</scope>
    <source>
        <strain evidence="6">12NC29</strain>
    </source>
</reference>
<proteinExistence type="predicted"/>
<dbReference type="SMART" id="SM00389">
    <property type="entry name" value="HOX"/>
    <property type="match status" value="1"/>
</dbReference>
<dbReference type="Gene3D" id="1.10.10.60">
    <property type="entry name" value="Homeodomain-like"/>
    <property type="match status" value="1"/>
</dbReference>
<evidence type="ECO:0000256" key="1">
    <source>
        <dbReference type="PROSITE-ProRule" id="PRU00108"/>
    </source>
</evidence>
<feature type="compositionally biased region" description="Polar residues" evidence="3">
    <location>
        <begin position="260"/>
        <end position="297"/>
    </location>
</feature>
<dbReference type="AlphaFoldDB" id="A0A2N5USS1"/>
<feature type="domain" description="Homeobox" evidence="5">
    <location>
        <begin position="191"/>
        <end position="251"/>
    </location>
</feature>
<evidence type="ECO:0000256" key="4">
    <source>
        <dbReference type="SAM" id="SignalP"/>
    </source>
</evidence>
<evidence type="ECO:0000256" key="3">
    <source>
        <dbReference type="SAM" id="MobiDB-lite"/>
    </source>
</evidence>
<dbReference type="GO" id="GO:0003677">
    <property type="term" value="F:DNA binding"/>
    <property type="evidence" value="ECO:0007669"/>
    <property type="project" value="UniProtKB-UniRule"/>
</dbReference>
<dbReference type="InterPro" id="IPR009057">
    <property type="entry name" value="Homeodomain-like_sf"/>
</dbReference>
<dbReference type="InterPro" id="IPR001356">
    <property type="entry name" value="HD"/>
</dbReference>
<sequence length="400" mass="43779">MSSSTWLLSQAILCLPAAPFEPSHTKMLIPSWISTGATAIRIRTLVEKVLSPSFLDSFLHDKQTDVIPPLHFPEVPSVLPRIIQLGLDESRANRLHQEFTSTVNQIDECLIQSYLNDAPRFRSDPQGRQTSRAAFIEASQSQLLIMRSQTIQKVWNTLLSHVQSIQQMEALQASSHTNILASTSSTSQTSGKAKGRAHQFTKEQTAGLKALLAHDDQYSSEDKDLIAHELNLTRGQVNRWFCNARARKKPYSCPSRRPSPASTTIRSLSSKSTRSNTPSTSSEPQNCSQPVPQTGASPDTDMVITTSSSSSSSSSTSSSTSGEDVHMEAYFDFTAYNQPEPLSQTQTASFLPLPQPTSCLQNPIPLDFGTLNHGSCASASLSNVPAIDPRLWTSQQPFAC</sequence>
<feature type="chain" id="PRO_5014814522" description="Homeobox domain-containing protein" evidence="4">
    <location>
        <begin position="20"/>
        <end position="400"/>
    </location>
</feature>
<feature type="compositionally biased region" description="Polar residues" evidence="3">
    <location>
        <begin position="181"/>
        <end position="191"/>
    </location>
</feature>
<feature type="region of interest" description="Disordered" evidence="3">
    <location>
        <begin position="248"/>
        <end position="323"/>
    </location>
</feature>
<dbReference type="Proteomes" id="UP000235388">
    <property type="component" value="Unassembled WGS sequence"/>
</dbReference>